<proteinExistence type="inferred from homology"/>
<gene>
    <name evidence="6" type="ORF">DET50_102297</name>
</gene>
<dbReference type="OrthoDB" id="398435at2"/>
<evidence type="ECO:0000256" key="1">
    <source>
        <dbReference type="ARBA" id="ARBA00010923"/>
    </source>
</evidence>
<dbReference type="PANTHER" id="PTHR43140">
    <property type="entry name" value="TYPE-1 RESTRICTION ENZYME ECOKI SPECIFICITY PROTEIN"/>
    <property type="match status" value="1"/>
</dbReference>
<name>A0A366H0K9_9GAMM</name>
<dbReference type="Pfam" id="PF01420">
    <property type="entry name" value="Methylase_S"/>
    <property type="match status" value="2"/>
</dbReference>
<dbReference type="CDD" id="cd17253">
    <property type="entry name" value="RMtype1_S_Eco933I-TRD2-CR2_like"/>
    <property type="match status" value="1"/>
</dbReference>
<dbReference type="RefSeq" id="WP_113861515.1">
    <property type="nucleotide sequence ID" value="NZ_QNRO01000002.1"/>
</dbReference>
<evidence type="ECO:0000313" key="6">
    <source>
        <dbReference type="EMBL" id="RBP33482.1"/>
    </source>
</evidence>
<feature type="domain" description="Type I restriction modification DNA specificity" evidence="5">
    <location>
        <begin position="100"/>
        <end position="283"/>
    </location>
</feature>
<evidence type="ECO:0000256" key="3">
    <source>
        <dbReference type="ARBA" id="ARBA00023125"/>
    </source>
</evidence>
<feature type="region of interest" description="Disordered" evidence="4">
    <location>
        <begin position="363"/>
        <end position="382"/>
    </location>
</feature>
<feature type="domain" description="Type I restriction modification DNA specificity" evidence="5">
    <location>
        <begin position="391"/>
        <end position="573"/>
    </location>
</feature>
<dbReference type="Proteomes" id="UP000252995">
    <property type="component" value="Unassembled WGS sequence"/>
</dbReference>
<dbReference type="GO" id="GO:0009307">
    <property type="term" value="P:DNA restriction-modification system"/>
    <property type="evidence" value="ECO:0007669"/>
    <property type="project" value="UniProtKB-KW"/>
</dbReference>
<dbReference type="PANTHER" id="PTHR43140:SF1">
    <property type="entry name" value="TYPE I RESTRICTION ENZYME ECOKI SPECIFICITY SUBUNIT"/>
    <property type="match status" value="1"/>
</dbReference>
<dbReference type="SUPFAM" id="SSF116734">
    <property type="entry name" value="DNA methylase specificity domain"/>
    <property type="match status" value="2"/>
</dbReference>
<dbReference type="InterPro" id="IPR044946">
    <property type="entry name" value="Restrct_endonuc_typeI_TRD_sf"/>
</dbReference>
<accession>A0A366H0K9</accession>
<reference evidence="6 7" key="1">
    <citation type="submission" date="2018-06" db="EMBL/GenBank/DDBJ databases">
        <title>Freshwater and sediment microbial communities from various areas in North America, analyzing microbe dynamics in response to fracking.</title>
        <authorList>
            <person name="Lamendella R."/>
        </authorList>
    </citation>
    <scope>NUCLEOTIDE SEQUENCE [LARGE SCALE GENOMIC DNA]</scope>
    <source>
        <strain evidence="6 7">114J</strain>
    </source>
</reference>
<evidence type="ECO:0000256" key="2">
    <source>
        <dbReference type="ARBA" id="ARBA00022747"/>
    </source>
</evidence>
<dbReference type="Gene3D" id="3.90.220.20">
    <property type="entry name" value="DNA methylase specificity domains"/>
    <property type="match status" value="2"/>
</dbReference>
<dbReference type="InterPro" id="IPR051212">
    <property type="entry name" value="Type-I_RE_S_subunit"/>
</dbReference>
<comment type="caution">
    <text evidence="6">The sequence shown here is derived from an EMBL/GenBank/DDBJ whole genome shotgun (WGS) entry which is preliminary data.</text>
</comment>
<dbReference type="AlphaFoldDB" id="A0A366H0K9"/>
<organism evidence="6 7">
    <name type="scientific">Marinobacter pelagius</name>
    <dbReference type="NCBI Taxonomy" id="379482"/>
    <lineage>
        <taxon>Bacteria</taxon>
        <taxon>Pseudomonadati</taxon>
        <taxon>Pseudomonadota</taxon>
        <taxon>Gammaproteobacteria</taxon>
        <taxon>Pseudomonadales</taxon>
        <taxon>Marinobacteraceae</taxon>
        <taxon>Marinobacter</taxon>
    </lineage>
</organism>
<evidence type="ECO:0000259" key="5">
    <source>
        <dbReference type="Pfam" id="PF01420"/>
    </source>
</evidence>
<comment type="similarity">
    <text evidence="1">Belongs to the type-I restriction system S methylase family.</text>
</comment>
<keyword evidence="2" id="KW-0680">Restriction system</keyword>
<keyword evidence="3" id="KW-0238">DNA-binding</keyword>
<dbReference type="GO" id="GO:0003677">
    <property type="term" value="F:DNA binding"/>
    <property type="evidence" value="ECO:0007669"/>
    <property type="project" value="UniProtKB-KW"/>
</dbReference>
<protein>
    <submittedName>
        <fullName evidence="6">Type I restriction enzyme S subunit</fullName>
    </submittedName>
</protein>
<dbReference type="InterPro" id="IPR000055">
    <property type="entry name" value="Restrct_endonuc_typeI_TRD"/>
</dbReference>
<evidence type="ECO:0000256" key="4">
    <source>
        <dbReference type="SAM" id="MobiDB-lite"/>
    </source>
</evidence>
<sequence>MSARELITEHLDLWTGAVTKKSSSGRGSNGKVELTGVKKLREFILELALRGKLTDQLLTDEPAREFLARAKIEREALGQGPGTRNRPGISPVDTKPFAIPESWSWERLGDIGLIASSRRVRQRDWQDKGIPFYRAREVVKLSQQGYVNNELFISEDLFSELAENGHIPEANDLMLTGVGTIGVPYIVKQDDRFYFKDASVLIFKNFFGVCPQFLYYFCHSPFWKQSIHEDSMGTTVHTLTIVRANQALIPFPPIEEQHRIVQKVDELMALCDRLEQQTSHQLEAHETLVDTLLGTLTQSENATELADNWARLAAHFDTLFTTEQSIDKLMQTILQLAVMGRLVEQDAGDEPATELLNRIQAGKDHLSQSSKQRKAKPLPPISELEEPFSLPSGWALSRLDDITDIQGGIAKGKKVTGKKTRTLPYLRVANVQRSSLDLSEIKEIEIAEDEVERYLVRERDLLITEGGDWDKVGRTSIWDGRIEPMAHQNHVFRARLILKEQNERWLERYLNSQFARDYFASSSKQTTNLASINKTQLRSCTVPLPPLAEQYRIVQKVDELMALCDQLKERLNQASETRCHLAKAVVEKALN</sequence>
<evidence type="ECO:0000313" key="7">
    <source>
        <dbReference type="Proteomes" id="UP000252995"/>
    </source>
</evidence>
<dbReference type="EMBL" id="QNRO01000002">
    <property type="protein sequence ID" value="RBP33482.1"/>
    <property type="molecule type" value="Genomic_DNA"/>
</dbReference>